<dbReference type="EMBL" id="LSSN01005810">
    <property type="protein sequence ID" value="OMJ08385.1"/>
    <property type="molecule type" value="Genomic_DNA"/>
</dbReference>
<keyword evidence="3" id="KW-0805">Transcription regulation</keyword>
<proteinExistence type="predicted"/>
<comment type="subcellular location">
    <subcellularLocation>
        <location evidence="1">Nucleus</location>
    </subcellularLocation>
</comment>
<evidence type="ECO:0000256" key="4">
    <source>
        <dbReference type="ARBA" id="ARBA00023163"/>
    </source>
</evidence>
<dbReference type="GO" id="GO:0005634">
    <property type="term" value="C:nucleus"/>
    <property type="evidence" value="ECO:0007669"/>
    <property type="project" value="UniProtKB-SubCell"/>
</dbReference>
<keyword evidence="4" id="KW-0804">Transcription</keyword>
<name>A0A1R1X174_9FUNG</name>
<dbReference type="Proteomes" id="UP000187283">
    <property type="component" value="Unassembled WGS sequence"/>
</dbReference>
<dbReference type="GO" id="GO:0046872">
    <property type="term" value="F:metal ion binding"/>
    <property type="evidence" value="ECO:0007669"/>
    <property type="project" value="UniProtKB-KW"/>
</dbReference>
<organism evidence="6 7">
    <name type="scientific">Smittium culicis</name>
    <dbReference type="NCBI Taxonomy" id="133412"/>
    <lineage>
        <taxon>Eukaryota</taxon>
        <taxon>Fungi</taxon>
        <taxon>Fungi incertae sedis</taxon>
        <taxon>Zoopagomycota</taxon>
        <taxon>Kickxellomycotina</taxon>
        <taxon>Harpellomycetes</taxon>
        <taxon>Harpellales</taxon>
        <taxon>Legeriomycetaceae</taxon>
        <taxon>Smittium</taxon>
    </lineage>
</organism>
<keyword evidence="5" id="KW-0539">Nucleus</keyword>
<accession>A0A1R1X174</accession>
<evidence type="ECO:0000256" key="5">
    <source>
        <dbReference type="ARBA" id="ARBA00023242"/>
    </source>
</evidence>
<dbReference type="PANTHER" id="PTHR47338">
    <property type="entry name" value="ZN(II)2CYS6 TRANSCRIPTION FACTOR (EUROFUNG)-RELATED"/>
    <property type="match status" value="1"/>
</dbReference>
<dbReference type="AlphaFoldDB" id="A0A1R1X174"/>
<dbReference type="GO" id="GO:0000981">
    <property type="term" value="F:DNA-binding transcription factor activity, RNA polymerase II-specific"/>
    <property type="evidence" value="ECO:0007669"/>
    <property type="project" value="InterPro"/>
</dbReference>
<dbReference type="PANTHER" id="PTHR47338:SF5">
    <property type="entry name" value="ZN(II)2CYS6 TRANSCRIPTION FACTOR (EUROFUNG)"/>
    <property type="match status" value="1"/>
</dbReference>
<dbReference type="InterPro" id="IPR050815">
    <property type="entry name" value="TF_fung"/>
</dbReference>
<keyword evidence="7" id="KW-1185">Reference proteome</keyword>
<evidence type="ECO:0000256" key="2">
    <source>
        <dbReference type="ARBA" id="ARBA00022723"/>
    </source>
</evidence>
<evidence type="ECO:0000313" key="6">
    <source>
        <dbReference type="EMBL" id="OMJ08385.1"/>
    </source>
</evidence>
<gene>
    <name evidence="6" type="ORF">AYI70_g11583</name>
</gene>
<evidence type="ECO:0000313" key="7">
    <source>
        <dbReference type="Proteomes" id="UP000187283"/>
    </source>
</evidence>
<reference evidence="6 7" key="1">
    <citation type="submission" date="2017-01" db="EMBL/GenBank/DDBJ databases">
        <authorList>
            <person name="Mah S.A."/>
            <person name="Swanson W.J."/>
            <person name="Moy G.W."/>
            <person name="Vacquier V.D."/>
        </authorList>
    </citation>
    <scope>NUCLEOTIDE SEQUENCE [LARGE SCALE GENOMIC DNA]</scope>
    <source>
        <strain evidence="6 7">GSMNP</strain>
    </source>
</reference>
<evidence type="ECO:0000256" key="1">
    <source>
        <dbReference type="ARBA" id="ARBA00004123"/>
    </source>
</evidence>
<sequence length="438" mass="50852">MRANRSSEEMEFLRRIFWSCYISNLYVYLNSGFLSVPSQKDIAVKFPKNDFYWKYGGVYNDCPIQILDLNSIANSYNSKEPLYRDGFGFLCKIYLHFGAATKYLGSRWIKKNLGSKHSDTNFSSILNSLKKLQAQYTKEYKNYVYAPDSLNPFDDTVSECSKFHKIYFSFHQIMILNCSFIYLYQSELVRIKNYSVNPLRIKIAKKMCLKYAISQSNMFTIRFKNVPPVLWEPLSVTLAIPATVIIMSNLYSDPLNPTANKKLKTSYNALLSVFTTLSVYNESPKILFFAMTAYSKKLSNTYKLNLKDNNFKKVMKQFSIHDKDYHPWLVPKHLSYFKYTCCGKDGLSDIDYRSYANALDNPAENSLPNSMFAYIHTSNTNNPVFTHSQIINYQRNVIRPLNPPGIIKRKLFQLDHEKDSKFGNLLEKIAKPPQTSKN</sequence>
<evidence type="ECO:0000256" key="3">
    <source>
        <dbReference type="ARBA" id="ARBA00023015"/>
    </source>
</evidence>
<comment type="caution">
    <text evidence="6">The sequence shown here is derived from an EMBL/GenBank/DDBJ whole genome shotgun (WGS) entry which is preliminary data.</text>
</comment>
<keyword evidence="2" id="KW-0479">Metal-binding</keyword>
<dbReference type="CDD" id="cd12148">
    <property type="entry name" value="fungal_TF_MHR"/>
    <property type="match status" value="1"/>
</dbReference>
<protein>
    <recommendedName>
        <fullName evidence="8">Transcription factor domain-containing protein</fullName>
    </recommendedName>
</protein>
<evidence type="ECO:0008006" key="8">
    <source>
        <dbReference type="Google" id="ProtNLM"/>
    </source>
</evidence>